<dbReference type="Gene3D" id="2.10.25.10">
    <property type="entry name" value="Laminin"/>
    <property type="match status" value="1"/>
</dbReference>
<feature type="transmembrane region" description="Helical" evidence="6">
    <location>
        <begin position="920"/>
        <end position="936"/>
    </location>
</feature>
<evidence type="ECO:0000313" key="10">
    <source>
        <dbReference type="Proteomes" id="UP001175271"/>
    </source>
</evidence>
<reference evidence="9" key="1">
    <citation type="submission" date="2023-06" db="EMBL/GenBank/DDBJ databases">
        <title>Genomic analysis of the entomopathogenic nematode Steinernema hermaphroditum.</title>
        <authorList>
            <person name="Schwarz E.M."/>
            <person name="Heppert J.K."/>
            <person name="Baniya A."/>
            <person name="Schwartz H.T."/>
            <person name="Tan C.-H."/>
            <person name="Antoshechkin I."/>
            <person name="Sternberg P.W."/>
            <person name="Goodrich-Blair H."/>
            <person name="Dillman A.R."/>
        </authorList>
    </citation>
    <scope>NUCLEOTIDE SEQUENCE</scope>
    <source>
        <strain evidence="9">PS9179</strain>
        <tissue evidence="9">Whole animal</tissue>
    </source>
</reference>
<comment type="caution">
    <text evidence="4">Lacks conserved residue(s) required for the propagation of feature annotation.</text>
</comment>
<evidence type="ECO:0000313" key="9">
    <source>
        <dbReference type="EMBL" id="KAK0419507.1"/>
    </source>
</evidence>
<dbReference type="InterPro" id="IPR000742">
    <property type="entry name" value="EGF"/>
</dbReference>
<organism evidence="9 10">
    <name type="scientific">Steinernema hermaphroditum</name>
    <dbReference type="NCBI Taxonomy" id="289476"/>
    <lineage>
        <taxon>Eukaryota</taxon>
        <taxon>Metazoa</taxon>
        <taxon>Ecdysozoa</taxon>
        <taxon>Nematoda</taxon>
        <taxon>Chromadorea</taxon>
        <taxon>Rhabditida</taxon>
        <taxon>Tylenchina</taxon>
        <taxon>Panagrolaimomorpha</taxon>
        <taxon>Strongyloidoidea</taxon>
        <taxon>Steinernematidae</taxon>
        <taxon>Steinernema</taxon>
    </lineage>
</organism>
<evidence type="ECO:0000256" key="3">
    <source>
        <dbReference type="ARBA" id="ARBA00023157"/>
    </source>
</evidence>
<dbReference type="CDD" id="cd00054">
    <property type="entry name" value="EGF_CA"/>
    <property type="match status" value="1"/>
</dbReference>
<keyword evidence="6" id="KW-0812">Transmembrane</keyword>
<comment type="caution">
    <text evidence="9">The sequence shown here is derived from an EMBL/GenBank/DDBJ whole genome shotgun (WGS) entry which is preliminary data.</text>
</comment>
<feature type="signal peptide" evidence="7">
    <location>
        <begin position="1"/>
        <end position="22"/>
    </location>
</feature>
<feature type="transmembrane region" description="Helical" evidence="6">
    <location>
        <begin position="1040"/>
        <end position="1059"/>
    </location>
</feature>
<evidence type="ECO:0000256" key="5">
    <source>
        <dbReference type="SAM" id="MobiDB-lite"/>
    </source>
</evidence>
<keyword evidence="1 4" id="KW-0245">EGF-like domain</keyword>
<feature type="region of interest" description="Disordered" evidence="5">
    <location>
        <begin position="432"/>
        <end position="544"/>
    </location>
</feature>
<protein>
    <recommendedName>
        <fullName evidence="8">EGF-like domain-containing protein</fullName>
    </recommendedName>
</protein>
<feature type="domain" description="EGF-like" evidence="8">
    <location>
        <begin position="831"/>
        <end position="868"/>
    </location>
</feature>
<dbReference type="PANTHER" id="PTHR24049">
    <property type="entry name" value="CRUMBS FAMILY MEMBER"/>
    <property type="match status" value="1"/>
</dbReference>
<dbReference type="PROSITE" id="PS50026">
    <property type="entry name" value="EGF_3"/>
    <property type="match status" value="1"/>
</dbReference>
<dbReference type="SUPFAM" id="SSF57196">
    <property type="entry name" value="EGF/Laminin"/>
    <property type="match status" value="1"/>
</dbReference>
<feature type="compositionally biased region" description="Low complexity" evidence="5">
    <location>
        <begin position="436"/>
        <end position="462"/>
    </location>
</feature>
<feature type="compositionally biased region" description="Basic and acidic residues" evidence="5">
    <location>
        <begin position="1536"/>
        <end position="1551"/>
    </location>
</feature>
<feature type="transmembrane region" description="Helical" evidence="6">
    <location>
        <begin position="1000"/>
        <end position="1020"/>
    </location>
</feature>
<dbReference type="PROSITE" id="PS00010">
    <property type="entry name" value="ASX_HYDROXYL"/>
    <property type="match status" value="1"/>
</dbReference>
<feature type="transmembrane region" description="Helical" evidence="6">
    <location>
        <begin position="956"/>
        <end position="979"/>
    </location>
</feature>
<dbReference type="InterPro" id="IPR000152">
    <property type="entry name" value="EGF-type_Asp/Asn_hydroxyl_site"/>
</dbReference>
<keyword evidence="6" id="KW-1133">Transmembrane helix</keyword>
<keyword evidence="10" id="KW-1185">Reference proteome</keyword>
<keyword evidence="7" id="KW-0732">Signal</keyword>
<feature type="compositionally biased region" description="Low complexity" evidence="5">
    <location>
        <begin position="494"/>
        <end position="544"/>
    </location>
</feature>
<keyword evidence="6" id="KW-0472">Membrane</keyword>
<feature type="region of interest" description="Disordered" evidence="5">
    <location>
        <begin position="56"/>
        <end position="126"/>
    </location>
</feature>
<evidence type="ECO:0000259" key="8">
    <source>
        <dbReference type="PROSITE" id="PS50026"/>
    </source>
</evidence>
<dbReference type="EMBL" id="JAUCMV010000002">
    <property type="protein sequence ID" value="KAK0419507.1"/>
    <property type="molecule type" value="Genomic_DNA"/>
</dbReference>
<evidence type="ECO:0000256" key="1">
    <source>
        <dbReference type="ARBA" id="ARBA00022536"/>
    </source>
</evidence>
<proteinExistence type="predicted"/>
<gene>
    <name evidence="9" type="ORF">QR680_014180</name>
</gene>
<feature type="region of interest" description="Disordered" evidence="5">
    <location>
        <begin position="1531"/>
        <end position="1551"/>
    </location>
</feature>
<name>A0AA39M3G4_9BILA</name>
<feature type="transmembrane region" description="Helical" evidence="6">
    <location>
        <begin position="890"/>
        <end position="908"/>
    </location>
</feature>
<feature type="compositionally biased region" description="Polar residues" evidence="5">
    <location>
        <begin position="463"/>
        <end position="473"/>
    </location>
</feature>
<feature type="compositionally biased region" description="Basic and acidic residues" evidence="5">
    <location>
        <begin position="474"/>
        <end position="493"/>
    </location>
</feature>
<evidence type="ECO:0000256" key="2">
    <source>
        <dbReference type="ARBA" id="ARBA00022737"/>
    </source>
</evidence>
<dbReference type="GO" id="GO:0016020">
    <property type="term" value="C:membrane"/>
    <property type="evidence" value="ECO:0007669"/>
    <property type="project" value="UniProtKB-SubCell"/>
</dbReference>
<accession>A0AA39M3G4</accession>
<evidence type="ECO:0000256" key="6">
    <source>
        <dbReference type="SAM" id="Phobius"/>
    </source>
</evidence>
<dbReference type="InterPro" id="IPR051022">
    <property type="entry name" value="Notch_Cell-Fate_Det"/>
</dbReference>
<evidence type="ECO:0000256" key="7">
    <source>
        <dbReference type="SAM" id="SignalP"/>
    </source>
</evidence>
<dbReference type="SMART" id="SM00181">
    <property type="entry name" value="EGF"/>
    <property type="match status" value="2"/>
</dbReference>
<keyword evidence="2" id="KW-0677">Repeat</keyword>
<sequence length="1551" mass="178357">MRCLGLLLLLFAVLDYHHGVNALDTSSGPDSNGPSKDHWKRASDWIRKRLIRSADVPGTETISTDDKGNKDQVPSSAQADSVGEPPKHVDRIPDNSCMTTISIDYENDKNKGPSEPNRVVDPPTHGDRLTTIAMEDGKATVDEPITCPFDEKKTDQETERVDYKKEYGDILHGLHNIHEFDHYDNLHYDAEEENVSDYKVLYFYDYVDDDDFYDDGADYINVQDEHYDKRADVEVDDILRDVIDNVIDDNSEGDNYQLVDHGNLHDDTDGHIAVNQDHQHRYGGISYIEFILLSGNLATVDEKRKHVHYYALHDDKNVNNHYNNDKCFDLALALDVDDNDDVPEDNVYTDQHHDVLVDDIPNNFVVVDDAQLDCFQIGPNNNDRNGDHGVVISDDSDHDVLYYYHVGFCHYDNNHHFKPVGTILCHRMEGANHSGKTASKTTSTSSSTTTQQKTSSTPASKSHTSTEVPPSTITRERLEDVTKTKSTKKDKASTRSPELTSTRGRTPPSPTTSKEATTETDLATTTSATSTRPPKKTSPAPTFTDMMFMSTTSCATEEPIPMEEMAPVNQTRCESPCEHGWTEGEEDCMKALDVESTSYRNLSILCSRIGGVSLPVQTDFENHKTYQLMEVLAKSRIPPSEWVFMEPDPNGDYRLDRKVTAVNVTKFVMLGGELHVQKHPDDAVAPNVTGICRKPRFCVPQTCNLTRYLLPEMAMHLIPTDDKRIFEITELATLNCNVTGKTHEARCTPSGFFSPSPDRMECYSEESLEELEEQKRKAAAEERVAMWYQNKTIRDCRQCDMHGTEECAQKQAGVVECLCKEGWIGDTCGKSPDFCAKGDNCKNGGECVNFVTHFYCECEGNFKGADCSVNVDRLNYSDPIVIRTFVPGHYIYALGSGILGCLFYYNAFGDIKHPQMWTQVHKYAFLLVAFVCSGLFRHPDVFSLEPYIGCRTHNWIINTAWVLGLHAWLMEAHLCWTTMSNQAMNVWDFNNKWYLSRENRLKAIVVPSLVFTTVSHVLFWEEVPHSWSCIGTFHDSGSSHVILNFSMVLTIAMYSVSWAQTAWNYRRKKWNQYVRFYRTTNDDPWEYGKHMECYGSWVLSIMANDLYNEKVTDWFCSWTIAYLFLLMAQTAQTNNNALCFFKNFCTIYGPYHWAPRINYSSMLYRMEYVELKQPERHKRLFEAAERRRQKKRDKEWAAIEKKNDELRKRFAADTGLPPEDCPQRHLFHHPEEGPAKMFPAPYKIKPGDRNFLPLLLRDFFSKELVKAYLTNRKELPEPNGRKAALHAILRTCRAKLWHFRGKHSHALAQFWTDISNYIVDKDRHVAPKRIDDALAILATRDMSLQKAAFTIDWDNAMGPMEAIRLKDLDVIMHCQVPYFMETFEENLAVVNARFDAFYEDDVNIPLYTRPKIEPKRGVENRLMDKDYSRNPRKRPLDKLFYDVDMPSFVGPLQRDEMWSTAVDVVDRRRHFFQARVDEDWSVHEEIGAILIARKAFRQKNRKSFIEFLMKNHRDVDGLDLTNRYLVEKKNMRRKTTCRDPEPTDPPKAEQK</sequence>
<feature type="chain" id="PRO_5041282211" description="EGF-like domain-containing protein" evidence="7">
    <location>
        <begin position="23"/>
        <end position="1551"/>
    </location>
</feature>
<feature type="disulfide bond" evidence="4">
    <location>
        <begin position="858"/>
        <end position="867"/>
    </location>
</feature>
<dbReference type="Proteomes" id="UP001175271">
    <property type="component" value="Unassembled WGS sequence"/>
</dbReference>
<evidence type="ECO:0000256" key="4">
    <source>
        <dbReference type="PROSITE-ProRule" id="PRU00076"/>
    </source>
</evidence>
<keyword evidence="3 4" id="KW-1015">Disulfide bond</keyword>
<dbReference type="PROSITE" id="PS00022">
    <property type="entry name" value="EGF_1"/>
    <property type="match status" value="1"/>
</dbReference>